<dbReference type="Proteomes" id="UP001523262">
    <property type="component" value="Unassembled WGS sequence"/>
</dbReference>
<proteinExistence type="inferred from homology"/>
<accession>A0ABT0WF78</accession>
<sequence length="70" mass="7830">MSDDEYDITGDLTIHGTTKLATFRNTFGGLGRDHFGAERAGFLCKTLVHRSDFGFVLQHSSGVWRRRRGG</sequence>
<evidence type="ECO:0000259" key="2">
    <source>
        <dbReference type="Pfam" id="PF04264"/>
    </source>
</evidence>
<evidence type="ECO:0000313" key="3">
    <source>
        <dbReference type="EMBL" id="MCM2534898.1"/>
    </source>
</evidence>
<protein>
    <submittedName>
        <fullName evidence="3">YceI family protein</fullName>
    </submittedName>
</protein>
<reference evidence="3 4" key="1">
    <citation type="submission" date="2022-06" db="EMBL/GenBank/DDBJ databases">
        <authorList>
            <person name="Jeon C.O."/>
        </authorList>
    </citation>
    <scope>NUCLEOTIDE SEQUENCE [LARGE SCALE GENOMIC DNA]</scope>
    <source>
        <strain evidence="3 4">KCTC 13943</strain>
    </source>
</reference>
<dbReference type="InterPro" id="IPR036761">
    <property type="entry name" value="TTHA0802/YceI-like_sf"/>
</dbReference>
<dbReference type="SUPFAM" id="SSF101874">
    <property type="entry name" value="YceI-like"/>
    <property type="match status" value="1"/>
</dbReference>
<feature type="domain" description="Lipid/polyisoprenoid-binding YceI-like" evidence="2">
    <location>
        <begin position="6"/>
        <end position="55"/>
    </location>
</feature>
<evidence type="ECO:0000256" key="1">
    <source>
        <dbReference type="ARBA" id="ARBA00008812"/>
    </source>
</evidence>
<keyword evidence="4" id="KW-1185">Reference proteome</keyword>
<gene>
    <name evidence="3" type="ORF">NDK43_24325</name>
</gene>
<dbReference type="PANTHER" id="PTHR34406:SF1">
    <property type="entry name" value="PROTEIN YCEI"/>
    <property type="match status" value="1"/>
</dbReference>
<organism evidence="3 4">
    <name type="scientific">Neobacillus pocheonensis</name>
    <dbReference type="NCBI Taxonomy" id="363869"/>
    <lineage>
        <taxon>Bacteria</taxon>
        <taxon>Bacillati</taxon>
        <taxon>Bacillota</taxon>
        <taxon>Bacilli</taxon>
        <taxon>Bacillales</taxon>
        <taxon>Bacillaceae</taxon>
        <taxon>Neobacillus</taxon>
    </lineage>
</organism>
<name>A0ABT0WF78_9BACI</name>
<dbReference type="Gene3D" id="2.40.128.110">
    <property type="entry name" value="Lipid/polyisoprenoid-binding, YceI-like"/>
    <property type="match status" value="1"/>
</dbReference>
<dbReference type="EMBL" id="JAMQCR010000002">
    <property type="protein sequence ID" value="MCM2534898.1"/>
    <property type="molecule type" value="Genomic_DNA"/>
</dbReference>
<comment type="similarity">
    <text evidence="1">Belongs to the UPF0312 family.</text>
</comment>
<evidence type="ECO:0000313" key="4">
    <source>
        <dbReference type="Proteomes" id="UP001523262"/>
    </source>
</evidence>
<comment type="caution">
    <text evidence="3">The sequence shown here is derived from an EMBL/GenBank/DDBJ whole genome shotgun (WGS) entry which is preliminary data.</text>
</comment>
<dbReference type="Pfam" id="PF04264">
    <property type="entry name" value="YceI"/>
    <property type="match status" value="1"/>
</dbReference>
<dbReference type="PANTHER" id="PTHR34406">
    <property type="entry name" value="PROTEIN YCEI"/>
    <property type="match status" value="1"/>
</dbReference>
<dbReference type="InterPro" id="IPR007372">
    <property type="entry name" value="Lipid/polyisoprenoid-bd_YceI"/>
</dbReference>